<keyword evidence="3" id="KW-1185">Reference proteome</keyword>
<organism evidence="2 3">
    <name type="scientific">Paractinoplanes brasiliensis</name>
    <dbReference type="NCBI Taxonomy" id="52695"/>
    <lineage>
        <taxon>Bacteria</taxon>
        <taxon>Bacillati</taxon>
        <taxon>Actinomycetota</taxon>
        <taxon>Actinomycetes</taxon>
        <taxon>Micromonosporales</taxon>
        <taxon>Micromonosporaceae</taxon>
        <taxon>Paractinoplanes</taxon>
    </lineage>
</organism>
<evidence type="ECO:0000313" key="2">
    <source>
        <dbReference type="EMBL" id="TDO41484.1"/>
    </source>
</evidence>
<dbReference type="SUPFAM" id="SSF51735">
    <property type="entry name" value="NAD(P)-binding Rossmann-fold domains"/>
    <property type="match status" value="1"/>
</dbReference>
<dbReference type="Gene3D" id="3.40.50.720">
    <property type="entry name" value="NAD(P)-binding Rossmann-like Domain"/>
    <property type="match status" value="1"/>
</dbReference>
<name>A0A4R6JXF9_9ACTN</name>
<comment type="caution">
    <text evidence="2">The sequence shown here is derived from an EMBL/GenBank/DDBJ whole genome shotgun (WGS) entry which is preliminary data.</text>
</comment>
<reference evidence="2 3" key="1">
    <citation type="submission" date="2019-03" db="EMBL/GenBank/DDBJ databases">
        <title>Sequencing the genomes of 1000 actinobacteria strains.</title>
        <authorList>
            <person name="Klenk H.-P."/>
        </authorList>
    </citation>
    <scope>NUCLEOTIDE SEQUENCE [LARGE SCALE GENOMIC DNA]</scope>
    <source>
        <strain evidence="2 3">DSM 43805</strain>
    </source>
</reference>
<dbReference type="InterPro" id="IPR036291">
    <property type="entry name" value="NAD(P)-bd_dom_sf"/>
</dbReference>
<feature type="domain" description="NAD-dependent epimerase/dehydratase" evidence="1">
    <location>
        <begin position="86"/>
        <end position="204"/>
    </location>
</feature>
<evidence type="ECO:0000313" key="3">
    <source>
        <dbReference type="Proteomes" id="UP000294901"/>
    </source>
</evidence>
<dbReference type="EMBL" id="SNWR01000001">
    <property type="protein sequence ID" value="TDO41484.1"/>
    <property type="molecule type" value="Genomic_DNA"/>
</dbReference>
<dbReference type="AlphaFoldDB" id="A0A4R6JXF9"/>
<dbReference type="InterPro" id="IPR050177">
    <property type="entry name" value="Lipid_A_modif_metabolic_enz"/>
</dbReference>
<proteinExistence type="predicted"/>
<dbReference type="Proteomes" id="UP000294901">
    <property type="component" value="Unassembled WGS sequence"/>
</dbReference>
<protein>
    <submittedName>
        <fullName evidence="2">Nucleoside-diphosphate-sugar epimerase</fullName>
    </submittedName>
</protein>
<evidence type="ECO:0000259" key="1">
    <source>
        <dbReference type="Pfam" id="PF01370"/>
    </source>
</evidence>
<dbReference type="InterPro" id="IPR001509">
    <property type="entry name" value="Epimerase_deHydtase"/>
</dbReference>
<accession>A0A4R6JXF9</accession>
<dbReference type="PANTHER" id="PTHR43245:SF13">
    <property type="entry name" value="UDP-D-APIOSE_UDP-D-XYLOSE SYNTHASE 2"/>
    <property type="match status" value="1"/>
</dbReference>
<sequence>MGAVMRVLVLGGTGFVGRAVTELLDEPTLFNRGTDTTLFPGVERRRGDRETGDYASLATGEWDAVVDATAYFPWQVRQTMDALGDRVRRYLLVSSHAVFAGAGSELRPAAWDATPPLTNDTYGPSKVACEQEVLGRFGSRATIVRPVKVAGPHDNQSGLTDWVRAAVKGGRFELPGDPAQPVQLVDSRDLARLIVTLLTEDRGGAHTAAGPSTTLAGLMAVCAAAAGTSVEIVPVPPGPRFPLVKPRDLWNTQHRAPAEGQTVTPLETTVTDVLTWAVTEGAFDPV</sequence>
<dbReference type="Pfam" id="PF01370">
    <property type="entry name" value="Epimerase"/>
    <property type="match status" value="1"/>
</dbReference>
<dbReference type="PANTHER" id="PTHR43245">
    <property type="entry name" value="BIFUNCTIONAL POLYMYXIN RESISTANCE PROTEIN ARNA"/>
    <property type="match status" value="1"/>
</dbReference>
<gene>
    <name evidence="2" type="ORF">C8E87_5217</name>
</gene>